<comment type="caution">
    <text evidence="3">The sequence shown here is derived from an EMBL/GenBank/DDBJ whole genome shotgun (WGS) entry which is preliminary data.</text>
</comment>
<gene>
    <name evidence="3" type="ORF">KUV50_17015</name>
</gene>
<keyword evidence="1" id="KW-0732">Signal</keyword>
<organism evidence="3 4">
    <name type="scientific">Membranihabitans marinus</name>
    <dbReference type="NCBI Taxonomy" id="1227546"/>
    <lineage>
        <taxon>Bacteria</taxon>
        <taxon>Pseudomonadati</taxon>
        <taxon>Bacteroidota</taxon>
        <taxon>Saprospiria</taxon>
        <taxon>Saprospirales</taxon>
        <taxon>Saprospiraceae</taxon>
        <taxon>Membranihabitans</taxon>
    </lineage>
</organism>
<feature type="chain" id="PRO_5036890377" evidence="1">
    <location>
        <begin position="20"/>
        <end position="203"/>
    </location>
</feature>
<evidence type="ECO:0000256" key="1">
    <source>
        <dbReference type="SAM" id="SignalP"/>
    </source>
</evidence>
<proteinExistence type="predicted"/>
<dbReference type="InterPro" id="IPR036709">
    <property type="entry name" value="Autotransporte_beta_dom_sf"/>
</dbReference>
<dbReference type="InterPro" id="IPR005546">
    <property type="entry name" value="Autotransporte_beta"/>
</dbReference>
<dbReference type="RefSeq" id="WP_222581395.1">
    <property type="nucleotide sequence ID" value="NZ_JAHVHU010000018.1"/>
</dbReference>
<feature type="signal peptide" evidence="1">
    <location>
        <begin position="1"/>
        <end position="19"/>
    </location>
</feature>
<dbReference type="Proteomes" id="UP000753961">
    <property type="component" value="Unassembled WGS sequence"/>
</dbReference>
<name>A0A953HS00_9BACT</name>
<dbReference type="SUPFAM" id="SSF103515">
    <property type="entry name" value="Autotransporter"/>
    <property type="match status" value="1"/>
</dbReference>
<dbReference type="EMBL" id="JAHVHU010000018">
    <property type="protein sequence ID" value="MBY5959858.1"/>
    <property type="molecule type" value="Genomic_DNA"/>
</dbReference>
<dbReference type="AlphaFoldDB" id="A0A953HS00"/>
<protein>
    <submittedName>
        <fullName evidence="3">Autotransporter domain-containing protein</fullName>
    </submittedName>
</protein>
<dbReference type="Gene3D" id="2.40.128.130">
    <property type="entry name" value="Autotransporter beta-domain"/>
    <property type="match status" value="1"/>
</dbReference>
<feature type="domain" description="Autotransporter" evidence="2">
    <location>
        <begin position="22"/>
        <end position="152"/>
    </location>
</feature>
<reference evidence="3" key="1">
    <citation type="submission" date="2021-06" db="EMBL/GenBank/DDBJ databases">
        <title>44 bacteria genomes isolated from Dapeng, Shenzhen.</title>
        <authorList>
            <person name="Zheng W."/>
            <person name="Yu S."/>
            <person name="Huang Y."/>
        </authorList>
    </citation>
    <scope>NUCLEOTIDE SEQUENCE</scope>
    <source>
        <strain evidence="3">DP5N28-2</strain>
    </source>
</reference>
<dbReference type="Pfam" id="PF03797">
    <property type="entry name" value="Autotransporter"/>
    <property type="match status" value="1"/>
</dbReference>
<sequence length="203" mass="22349">MKKLLILHILMLISLHAYSQTDQFDTGESGFTIYGQISPYEYSTLVGLGAAYTESGQFTMGITLGLEESNDADLTSTAIKPFLAYRAVRQGENNAPLNVIIGASYQHNNFKDLDFTAGTIGLNLIVSHRITTKSSFVIIPFAGLNYSRTKLDVDLLWFSNRYSGVGFNIGSSFLINQFYLTPTVLFADGDSNFNLSFGILLPN</sequence>
<accession>A0A953HS00</accession>
<evidence type="ECO:0000313" key="4">
    <source>
        <dbReference type="Proteomes" id="UP000753961"/>
    </source>
</evidence>
<evidence type="ECO:0000313" key="3">
    <source>
        <dbReference type="EMBL" id="MBY5959858.1"/>
    </source>
</evidence>
<evidence type="ECO:0000259" key="2">
    <source>
        <dbReference type="Pfam" id="PF03797"/>
    </source>
</evidence>
<keyword evidence="4" id="KW-1185">Reference proteome</keyword>